<evidence type="ECO:0008006" key="3">
    <source>
        <dbReference type="Google" id="ProtNLM"/>
    </source>
</evidence>
<dbReference type="Proteomes" id="UP001166191">
    <property type="component" value="Unassembled WGS sequence"/>
</dbReference>
<reference evidence="1" key="1">
    <citation type="submission" date="2021-06" db="EMBL/GenBank/DDBJ databases">
        <title>Paracoccus bacterium XHP0099 sp. nov., isolated from the surface waters of the Yellow Sea.</title>
        <authorList>
            <person name="Xue H."/>
            <person name="Zhang D."/>
        </authorList>
    </citation>
    <scope>NUCLEOTIDE SEQUENCE</scope>
    <source>
        <strain evidence="1">XHP0099</strain>
    </source>
</reference>
<protein>
    <recommendedName>
        <fullName evidence="3">Baseplate protein J-like domain-containing protein</fullName>
    </recommendedName>
</protein>
<organism evidence="1 2">
    <name type="scientific">Paracoccus marinaquae</name>
    <dbReference type="NCBI Taxonomy" id="2841926"/>
    <lineage>
        <taxon>Bacteria</taxon>
        <taxon>Pseudomonadati</taxon>
        <taxon>Pseudomonadota</taxon>
        <taxon>Alphaproteobacteria</taxon>
        <taxon>Rhodobacterales</taxon>
        <taxon>Paracoccaceae</taxon>
        <taxon>Paracoccus</taxon>
    </lineage>
</organism>
<dbReference type="EMBL" id="JAHKNG010000011">
    <property type="protein sequence ID" value="MBU3030123.1"/>
    <property type="molecule type" value="Genomic_DNA"/>
</dbReference>
<comment type="caution">
    <text evidence="1">The sequence shown here is derived from an EMBL/GenBank/DDBJ whole genome shotgun (WGS) entry which is preliminary data.</text>
</comment>
<gene>
    <name evidence="1" type="ORF">KNW02_08325</name>
</gene>
<evidence type="ECO:0000313" key="2">
    <source>
        <dbReference type="Proteomes" id="UP001166191"/>
    </source>
</evidence>
<accession>A0ABS6AHV4</accession>
<proteinExistence type="predicted"/>
<keyword evidence="2" id="KW-1185">Reference proteome</keyword>
<sequence length="1316" mass="143598">MSGRWLDIEPTPGSLASARLPAALAHRDLWIRSRSLAVAFCAAGRRLGADRAAVARLDPYASPWARLFQQEPAYLFAQLISFDPAEAGFAFSEVLERDPHLAAAMIADLAGQLQGFIQRMDFDAPRLFSRQLDQMDAEIRLRERLGVLAVDRKGAVLDLLRQHPAVEALKGQGRALAAARELHEQLRAAHTMLRNAAATFAPLAQAAFDNRIHSGRIDPALGLLIAELRTAQHVEAALNRLPEIHTRHYYDAIIGQKPAPPGTERVLLALDQSLQSLHLAPETKLAARLPDATIQQFSSEAAVPVGPAMIADVAMLAYETDRHISYNAALDGITGVRAARFRPDAATGDPSGRVFTQGSEIPNQMGLDISSPMLALSEGVRLIEVSLHLKRCSDLPAASRPLTRHEQENPGPFPDPDVRLVLAGDPDLVAAMMTGKREAAVETLTLAISQLALDRQITPSMSLIYEHLTGLVPGVAGLRMLLGRIATLSLIERAPFPAGEYWTRLFALIDRHRPDLVGQGRAGLEPYEDALQGSMIFSAFSERPDGTIDYTPEDVFESLLGDAFDLRLSTAEGPVSPSMMQVLPIRARRSSGGITLSLRLDPSVPAITGPAPGFSPTLMLRAAGNGRLCPLSFFERYTLENVEFTVKVSGLRKLSAFSDEGPVTTAQTFAPFGQRPADGSTFQVGHPEMAGKPVTAVGVVLTWDAIPDRIGGFVRHYDGYPKWTDIPDPVLQVDYLSGDGWKPVSAAPLPLFQSEDVAGELMETWRFEGQVAGHSIPATGAVSPDEFRSRQTVRAGMVRLTLAGTAGGFGRDQYPLALVRAMRPQLLPFLARRVPSAPFVPSIARFSLDYTAHAVTDVNAPDSARPGERIVQVGPFGRVEVFPQRMMRDFELFPPRLGFGQLFIQITGPNPTGPTVICFDIAESAHLRLVPRPNPVRWCYLSAHGWKDMPETSLSSDTTAGLMRSGLVTIDLPEDAIEHSPEMPAGGVWIAAVATTRRLHVFPRLNRISVNGIWVRRGDSSWRGDEPGRVWSFNPPQPGIGAIREIATPGDVHPPETTDAYVARVGERLRHRRRAVTPWDIERMVLQEFPEVWMVKCLPHLDRTDPAPMPGVATVVAVRRPPGGRTPRHPEPCLFDVAVLQRIHDFIAGQGTAFARFEVVNPAFERLQVRAKIAVEAGRENGAMAQALKHELARYLSVWTAGRALQRFGWSLNTRALKAHIADLGYVRGVTDFSVLHLSADDSRSHELLDTAQAAEDPRGLYGPIIRPRRPWGLPLSAADHVLTILSDIEEEAPAASGIGSLHVGEMLIVGQRTTP</sequence>
<name>A0ABS6AHV4_9RHOB</name>
<evidence type="ECO:0000313" key="1">
    <source>
        <dbReference type="EMBL" id="MBU3030123.1"/>
    </source>
</evidence>
<dbReference type="RefSeq" id="WP_216032805.1">
    <property type="nucleotide sequence ID" value="NZ_JAHKNG010000011.1"/>
</dbReference>